<protein>
    <submittedName>
        <fullName evidence="2">Uncharacterized protein</fullName>
    </submittedName>
</protein>
<name>A0A7D9HEZ6_PARCT</name>
<evidence type="ECO:0000313" key="2">
    <source>
        <dbReference type="EMBL" id="CAB3982724.1"/>
    </source>
</evidence>
<sequence length="205" mass="23105">MTNEAPVVVDGESTVDMPEEHHDGTNNVDASDDEQESCENTIHYNLMPEQEDDLQLSMLNNTSVDTVSTTVEECTQVANEANNVQVTQGSSSANKEQWNTKLGSTLAYILGNTDDVIEFDRARKNAKNQRQDKFLLDNYMHKLAIIQTKVSKKKGELEKDIANWEKNYFISNNNLPTYDNLVADSVMKDKLKQIETAKVIMKLKG</sequence>
<proteinExistence type="predicted"/>
<comment type="caution">
    <text evidence="2">The sequence shown here is derived from an EMBL/GenBank/DDBJ whole genome shotgun (WGS) entry which is preliminary data.</text>
</comment>
<dbReference type="AlphaFoldDB" id="A0A7D9HEZ6"/>
<evidence type="ECO:0000256" key="1">
    <source>
        <dbReference type="SAM" id="MobiDB-lite"/>
    </source>
</evidence>
<organism evidence="2 3">
    <name type="scientific">Paramuricea clavata</name>
    <name type="common">Red gorgonian</name>
    <name type="synonym">Violescent sea-whip</name>
    <dbReference type="NCBI Taxonomy" id="317549"/>
    <lineage>
        <taxon>Eukaryota</taxon>
        <taxon>Metazoa</taxon>
        <taxon>Cnidaria</taxon>
        <taxon>Anthozoa</taxon>
        <taxon>Octocorallia</taxon>
        <taxon>Malacalcyonacea</taxon>
        <taxon>Plexauridae</taxon>
        <taxon>Paramuricea</taxon>
    </lineage>
</organism>
<dbReference type="EMBL" id="CACRXK020000535">
    <property type="protein sequence ID" value="CAB3982724.1"/>
    <property type="molecule type" value="Genomic_DNA"/>
</dbReference>
<evidence type="ECO:0000313" key="3">
    <source>
        <dbReference type="Proteomes" id="UP001152795"/>
    </source>
</evidence>
<dbReference type="Proteomes" id="UP001152795">
    <property type="component" value="Unassembled WGS sequence"/>
</dbReference>
<reference evidence="2" key="1">
    <citation type="submission" date="2020-04" db="EMBL/GenBank/DDBJ databases">
        <authorList>
            <person name="Alioto T."/>
            <person name="Alioto T."/>
            <person name="Gomez Garrido J."/>
        </authorList>
    </citation>
    <scope>NUCLEOTIDE SEQUENCE</scope>
    <source>
        <strain evidence="2">A484AB</strain>
    </source>
</reference>
<gene>
    <name evidence="2" type="ORF">PACLA_8A042461</name>
</gene>
<feature type="region of interest" description="Disordered" evidence="1">
    <location>
        <begin position="1"/>
        <end position="36"/>
    </location>
</feature>
<accession>A0A7D9HEZ6</accession>
<keyword evidence="3" id="KW-1185">Reference proteome</keyword>